<dbReference type="AlphaFoldDB" id="A0A1G6EL39"/>
<dbReference type="InterPro" id="IPR038740">
    <property type="entry name" value="BioF2-like_GNAT_dom"/>
</dbReference>
<feature type="domain" description="BioF2-like acetyltransferase" evidence="1">
    <location>
        <begin position="157"/>
        <end position="293"/>
    </location>
</feature>
<name>A0A1G6EL39_9BACT</name>
<dbReference type="InterPro" id="IPR017469">
    <property type="entry name" value="PEP-CTERM_FemAB-rel"/>
</dbReference>
<dbReference type="Gene3D" id="3.40.630.30">
    <property type="match status" value="1"/>
</dbReference>
<evidence type="ECO:0000313" key="3">
    <source>
        <dbReference type="Proteomes" id="UP000198771"/>
    </source>
</evidence>
<keyword evidence="3" id="KW-1185">Reference proteome</keyword>
<protein>
    <submittedName>
        <fullName evidence="2">FemAB-related protein, PEP-CTERM system-associated</fullName>
    </submittedName>
</protein>
<dbReference type="InterPro" id="IPR050644">
    <property type="entry name" value="PG_Glycine_Bridge_Synth"/>
</dbReference>
<gene>
    <name evidence="2" type="ORF">SAMN05660653_02923</name>
</gene>
<dbReference type="EMBL" id="FMXO01000019">
    <property type="protein sequence ID" value="SDB58012.1"/>
    <property type="molecule type" value="Genomic_DNA"/>
</dbReference>
<dbReference type="PANTHER" id="PTHR36174">
    <property type="entry name" value="LIPID II:GLYCINE GLYCYLTRANSFERASE"/>
    <property type="match status" value="1"/>
</dbReference>
<evidence type="ECO:0000259" key="1">
    <source>
        <dbReference type="Pfam" id="PF13480"/>
    </source>
</evidence>
<dbReference type="Proteomes" id="UP000198771">
    <property type="component" value="Unassembled WGS sequence"/>
</dbReference>
<dbReference type="NCBIfam" id="TIGR03019">
    <property type="entry name" value="pepcterm_femAB"/>
    <property type="match status" value="1"/>
</dbReference>
<dbReference type="STRING" id="617002.SAMN05660653_02923"/>
<dbReference type="PANTHER" id="PTHR36174:SF1">
    <property type="entry name" value="LIPID II:GLYCINE GLYCYLTRANSFERASE"/>
    <property type="match status" value="1"/>
</dbReference>
<proteinExistence type="predicted"/>
<dbReference type="Pfam" id="PF13480">
    <property type="entry name" value="Acetyltransf_6"/>
    <property type="match status" value="1"/>
</dbReference>
<reference evidence="2 3" key="1">
    <citation type="submission" date="2016-10" db="EMBL/GenBank/DDBJ databases">
        <authorList>
            <person name="de Groot N.N."/>
        </authorList>
    </citation>
    <scope>NUCLEOTIDE SEQUENCE [LARGE SCALE GENOMIC DNA]</scope>
    <source>
        <strain evidence="2 3">ASO4-2</strain>
    </source>
</reference>
<evidence type="ECO:0000313" key="2">
    <source>
        <dbReference type="EMBL" id="SDB58012.1"/>
    </source>
</evidence>
<accession>A0A1G6EL39</accession>
<sequence>MPRRFQIKSQFLSESAYPAWDRYVLHHEHGSPYLTTAWKKAVQVGYGHKTSYLAAFSGSDVVGSLPLVTVKPPLVKNRLVSLPFCDFGGLLADDPAVAENLLNQALKLAADQRADLEIRCPAPAGAILSHGGFIQTTNKCRMLLALPSTADELWSGFKSKLRSQINRAEKNGLTCRLGGSELLNDFYQVFTRNMRDLGSPVHGKSWLTAIIQAFGKQAVVGVVYAGNSPAAAGIILCHGRTVSIPWASALREFNRLSPNMLLYWTFLKFAADSGCSSFDFGRSTPGEGTYSFKKQWGAAPAPLAWYRLGTARSQADEQTNGSLRRTMESVWKCLPLPAANILGPCLRKYIDR</sequence>
<dbReference type="InterPro" id="IPR016181">
    <property type="entry name" value="Acyl_CoA_acyltransferase"/>
</dbReference>
<dbReference type="SUPFAM" id="SSF55729">
    <property type="entry name" value="Acyl-CoA N-acyltransferases (Nat)"/>
    <property type="match status" value="1"/>
</dbReference>
<organism evidence="2 3">
    <name type="scientific">Desulfonatronum thiosulfatophilum</name>
    <dbReference type="NCBI Taxonomy" id="617002"/>
    <lineage>
        <taxon>Bacteria</taxon>
        <taxon>Pseudomonadati</taxon>
        <taxon>Thermodesulfobacteriota</taxon>
        <taxon>Desulfovibrionia</taxon>
        <taxon>Desulfovibrionales</taxon>
        <taxon>Desulfonatronaceae</taxon>
        <taxon>Desulfonatronum</taxon>
    </lineage>
</organism>